<keyword evidence="2" id="KW-1185">Reference proteome</keyword>
<organism evidence="1 2">
    <name type="scientific">Rhodobium gokarnense</name>
    <dbReference type="NCBI Taxonomy" id="364296"/>
    <lineage>
        <taxon>Bacteria</taxon>
        <taxon>Pseudomonadati</taxon>
        <taxon>Pseudomonadota</taxon>
        <taxon>Alphaproteobacteria</taxon>
        <taxon>Hyphomicrobiales</taxon>
        <taxon>Rhodobiaceae</taxon>
        <taxon>Rhodobium</taxon>
    </lineage>
</organism>
<proteinExistence type="predicted"/>
<dbReference type="RefSeq" id="WP_264603045.1">
    <property type="nucleotide sequence ID" value="NZ_JAOQNS010000012.1"/>
</dbReference>
<dbReference type="Proteomes" id="UP001209755">
    <property type="component" value="Unassembled WGS sequence"/>
</dbReference>
<reference evidence="2" key="1">
    <citation type="submission" date="2023-07" db="EMBL/GenBank/DDBJ databases">
        <title>Genome sequencing of Purple Non-Sulfur Bacteria from various extreme environments.</title>
        <authorList>
            <person name="Mayer M."/>
        </authorList>
    </citation>
    <scope>NUCLEOTIDE SEQUENCE [LARGE SCALE GENOMIC DNA]</scope>
    <source>
        <strain evidence="2">DSM 17935</strain>
    </source>
</reference>
<accession>A0ABT3HGG5</accession>
<evidence type="ECO:0000313" key="1">
    <source>
        <dbReference type="EMBL" id="MCW2309470.1"/>
    </source>
</evidence>
<evidence type="ECO:0000313" key="2">
    <source>
        <dbReference type="Proteomes" id="UP001209755"/>
    </source>
</evidence>
<protein>
    <submittedName>
        <fullName evidence="1">Uncharacterized protein</fullName>
    </submittedName>
</protein>
<dbReference type="EMBL" id="JAOQNS010000012">
    <property type="protein sequence ID" value="MCW2309470.1"/>
    <property type="molecule type" value="Genomic_DNA"/>
</dbReference>
<comment type="caution">
    <text evidence="1">The sequence shown here is derived from an EMBL/GenBank/DDBJ whole genome shotgun (WGS) entry which is preliminary data.</text>
</comment>
<sequence>MPWKRIDLSEADLATATAFCSLAPFGYSEVWPGDVPGTWFLMVSGVMPCKNMVIQLRPMVYVQPPDYWAIEVVGCVEDGCLEMPVTYAIWIDVTDYRGTDGIEVVGANGTQKLDIPG</sequence>
<name>A0ABT3HGG5_9HYPH</name>
<gene>
    <name evidence="1" type="ORF">M2319_003824</name>
</gene>